<dbReference type="Proteomes" id="UP000054485">
    <property type="component" value="Unassembled WGS sequence"/>
</dbReference>
<dbReference type="EMBL" id="KN836120">
    <property type="protein sequence ID" value="KIK32767.1"/>
    <property type="molecule type" value="Genomic_DNA"/>
</dbReference>
<dbReference type="HOGENOM" id="CLU_3108040_0_0_1"/>
<protein>
    <submittedName>
        <fullName evidence="1">Uncharacterized protein</fullName>
    </submittedName>
</protein>
<reference evidence="1 2" key="1">
    <citation type="submission" date="2014-04" db="EMBL/GenBank/DDBJ databases">
        <authorList>
            <consortium name="DOE Joint Genome Institute"/>
            <person name="Kuo A."/>
            <person name="Ruytinx J."/>
            <person name="Rineau F."/>
            <person name="Colpaert J."/>
            <person name="Kohler A."/>
            <person name="Nagy L.G."/>
            <person name="Floudas D."/>
            <person name="Copeland A."/>
            <person name="Barry K.W."/>
            <person name="Cichocki N."/>
            <person name="Veneault-Fourrey C."/>
            <person name="LaButti K."/>
            <person name="Lindquist E.A."/>
            <person name="Lipzen A."/>
            <person name="Lundell T."/>
            <person name="Morin E."/>
            <person name="Murat C."/>
            <person name="Sun H."/>
            <person name="Tunlid A."/>
            <person name="Henrissat B."/>
            <person name="Grigoriev I.V."/>
            <person name="Hibbett D.S."/>
            <person name="Martin F."/>
            <person name="Nordberg H.P."/>
            <person name="Cantor M.N."/>
            <person name="Hua S.X."/>
        </authorList>
    </citation>
    <scope>NUCLEOTIDE SEQUENCE [LARGE SCALE GENOMIC DNA]</scope>
    <source>
        <strain evidence="1 2">UH-Slu-Lm8-n1</strain>
    </source>
</reference>
<gene>
    <name evidence="1" type="ORF">CY34DRAFT_814080</name>
</gene>
<organism evidence="1 2">
    <name type="scientific">Suillus luteus UH-Slu-Lm8-n1</name>
    <dbReference type="NCBI Taxonomy" id="930992"/>
    <lineage>
        <taxon>Eukaryota</taxon>
        <taxon>Fungi</taxon>
        <taxon>Dikarya</taxon>
        <taxon>Basidiomycota</taxon>
        <taxon>Agaricomycotina</taxon>
        <taxon>Agaricomycetes</taxon>
        <taxon>Agaricomycetidae</taxon>
        <taxon>Boletales</taxon>
        <taxon>Suillineae</taxon>
        <taxon>Suillaceae</taxon>
        <taxon>Suillus</taxon>
    </lineage>
</organism>
<proteinExistence type="predicted"/>
<accession>A0A0D0AEW6</accession>
<evidence type="ECO:0000313" key="1">
    <source>
        <dbReference type="EMBL" id="KIK32767.1"/>
    </source>
</evidence>
<sequence length="51" mass="5333">MVSIDSLTQTGAAANTPILAPTVMILTLQGHESAIIPVSASLSEIPIFQQR</sequence>
<keyword evidence="2" id="KW-1185">Reference proteome</keyword>
<dbReference type="AlphaFoldDB" id="A0A0D0AEW6"/>
<name>A0A0D0AEW6_9AGAM</name>
<dbReference type="InParanoid" id="A0A0D0AEW6"/>
<reference evidence="2" key="2">
    <citation type="submission" date="2015-01" db="EMBL/GenBank/DDBJ databases">
        <title>Evolutionary Origins and Diversification of the Mycorrhizal Mutualists.</title>
        <authorList>
            <consortium name="DOE Joint Genome Institute"/>
            <consortium name="Mycorrhizal Genomics Consortium"/>
            <person name="Kohler A."/>
            <person name="Kuo A."/>
            <person name="Nagy L.G."/>
            <person name="Floudas D."/>
            <person name="Copeland A."/>
            <person name="Barry K.W."/>
            <person name="Cichocki N."/>
            <person name="Veneault-Fourrey C."/>
            <person name="LaButti K."/>
            <person name="Lindquist E.A."/>
            <person name="Lipzen A."/>
            <person name="Lundell T."/>
            <person name="Morin E."/>
            <person name="Murat C."/>
            <person name="Riley R."/>
            <person name="Ohm R."/>
            <person name="Sun H."/>
            <person name="Tunlid A."/>
            <person name="Henrissat B."/>
            <person name="Grigoriev I.V."/>
            <person name="Hibbett D.S."/>
            <person name="Martin F."/>
        </authorList>
    </citation>
    <scope>NUCLEOTIDE SEQUENCE [LARGE SCALE GENOMIC DNA]</scope>
    <source>
        <strain evidence="2">UH-Slu-Lm8-n1</strain>
    </source>
</reference>
<evidence type="ECO:0000313" key="2">
    <source>
        <dbReference type="Proteomes" id="UP000054485"/>
    </source>
</evidence>